<proteinExistence type="predicted"/>
<organism evidence="1 2">
    <name type="scientific">Persea americana</name>
    <name type="common">Avocado</name>
    <dbReference type="NCBI Taxonomy" id="3435"/>
    <lineage>
        <taxon>Eukaryota</taxon>
        <taxon>Viridiplantae</taxon>
        <taxon>Streptophyta</taxon>
        <taxon>Embryophyta</taxon>
        <taxon>Tracheophyta</taxon>
        <taxon>Spermatophyta</taxon>
        <taxon>Magnoliopsida</taxon>
        <taxon>Magnoliidae</taxon>
        <taxon>Laurales</taxon>
        <taxon>Lauraceae</taxon>
        <taxon>Persea</taxon>
    </lineage>
</organism>
<comment type="caution">
    <text evidence="1">The sequence shown here is derived from an EMBL/GenBank/DDBJ whole genome shotgun (WGS) entry which is preliminary data.</text>
</comment>
<evidence type="ECO:0000313" key="2">
    <source>
        <dbReference type="Proteomes" id="UP001234297"/>
    </source>
</evidence>
<accession>A0ACC2MNX1</accession>
<evidence type="ECO:0000313" key="1">
    <source>
        <dbReference type="EMBL" id="KAJ8647344.1"/>
    </source>
</evidence>
<dbReference type="EMBL" id="CM056809">
    <property type="protein sequence ID" value="KAJ8647344.1"/>
    <property type="molecule type" value="Genomic_DNA"/>
</dbReference>
<protein>
    <submittedName>
        <fullName evidence="1">Uncharacterized protein</fullName>
    </submittedName>
</protein>
<sequence>MEFVTIGGKGSSLTPSSLHSIATSTSKAKIDSSILEKLSSSPNSKKPFKSSAPPRRSDPKTLTLEEESRAALVVLLNKFLLADAAIRPQVPLLIEETLNRSFSPESLDFGSSINLLLSILSLNGKNLDEFGVTSEEIGVVDRSFAEINGICALLDHNSSMLVTVVDSVAALSCEAAKADVAAAFDMPVSGDGNSIKDETDVASDMKDLLFGSKFVGSTNSDVFSDIPIIHGSFRRAAKAVHALMRVELNSPVRVGKTSCGGNGKGKALVATVLPLAMSLLSVGESSLGRAKLTIGSVDDVGLRSRVVEVFEKSCPGVEVLRNGFQSISIKAASESDYIMALHEIYDLLLKLRMIIAWEAALALFSLEAAELNERTQGGPFSTAETNGGNVNLERKSEKKNKKKKVLGKGTSVIRQLIRDKLTGSQDLADALGVIIKWAQELTSFFDPKDPELDALLTKVKDIVESNEVRRLPKIPKGTRDFGKEQMAVRERAFSIIVGVFKRHGGVALDTPVFELRETLMGKYGEDSKLIYDLADQGGEICSLRYDLTVPFARYLAMNNINAFKRYQIAKVYRRDNPSKGRYREFYQCDFDIAGQYDVMEPDFEVLKVLTELLDELSIGDYEIKLNHRKLLDGMLEICGVSTEKFRTVCSSIDKLDKQSFDQVKKELVEEKGLTVETADKIGSFVKKRGAPLEILSDLKLEGSQFLNNSGSVIALKDLEILFKALEKSKCIHRVVFDLSLARGLDYYTGVIFEAVFKGGSTQVGSIAAGGRYDNLVGMFSGKQVPAVGVSLGIERVFTIMEEQLEKGTNQSIRATETQVLVVLLGKDLALAAELVSELWNAKLKAEFAVTKKVVKQIERANQSGIPLMVIVGDSELEQGVANIKELAANTQVTVPREKVVEELQRRLNTASQSFSDR</sequence>
<keyword evidence="2" id="KW-1185">Reference proteome</keyword>
<gene>
    <name evidence="1" type="ORF">MRB53_000367</name>
</gene>
<dbReference type="Proteomes" id="UP001234297">
    <property type="component" value="Chromosome 1"/>
</dbReference>
<reference evidence="1 2" key="1">
    <citation type="journal article" date="2022" name="Hortic Res">
        <title>A haplotype resolved chromosomal level avocado genome allows analysis of novel avocado genes.</title>
        <authorList>
            <person name="Nath O."/>
            <person name="Fletcher S.J."/>
            <person name="Hayward A."/>
            <person name="Shaw L.M."/>
            <person name="Masouleh A.K."/>
            <person name="Furtado A."/>
            <person name="Henry R.J."/>
            <person name="Mitter N."/>
        </authorList>
    </citation>
    <scope>NUCLEOTIDE SEQUENCE [LARGE SCALE GENOMIC DNA]</scope>
    <source>
        <strain evidence="2">cv. Hass</strain>
    </source>
</reference>
<name>A0ACC2MNX1_PERAE</name>